<gene>
    <name evidence="4" type="ORF">CUN67_28735</name>
</gene>
<evidence type="ECO:0000313" key="5">
    <source>
        <dbReference type="Proteomes" id="UP000502005"/>
    </source>
</evidence>
<organism evidence="4 5">
    <name type="scientific">Pantoea cypripedii</name>
    <name type="common">Pectobacterium cypripedii</name>
    <name type="synonym">Erwinia cypripedii</name>
    <dbReference type="NCBI Taxonomy" id="55209"/>
    <lineage>
        <taxon>Bacteria</taxon>
        <taxon>Pseudomonadati</taxon>
        <taxon>Pseudomonadota</taxon>
        <taxon>Gammaproteobacteria</taxon>
        <taxon>Enterobacterales</taxon>
        <taxon>Erwiniaceae</taxon>
        <taxon>Pantoea</taxon>
    </lineage>
</organism>
<evidence type="ECO:0000256" key="1">
    <source>
        <dbReference type="ARBA" id="ARBA00006484"/>
    </source>
</evidence>
<dbReference type="CDD" id="cd05374">
    <property type="entry name" value="17beta-HSD-like_SDR_c"/>
    <property type="match status" value="1"/>
</dbReference>
<sequence length="274" mass="30401">MTKTWFVTGTSTGIGLQITERLLERKDRVVATLRRDGPLDDLKARYGDQLYIIKLDLTDINSIRTGVEEAFNVMGQVDTVIANAGYGLFGAAEELNDSQITRQIETNLTGQIQLIRAFLPRFRDQGRGRIVQISSAGGQATYPAFSVYHATKWGIEGFVESVAKEVATFGIDFIIVEPGPTRTNFSLSIDRAMPMACYEETPVGMFRQAAVTGNFAEYGNLGKTVDVMIAVMDSEKPPFRLVLGRGAYEDMRKALLDRLKVLEPQRDRASSVME</sequence>
<dbReference type="InterPro" id="IPR051911">
    <property type="entry name" value="SDR_oxidoreductase"/>
</dbReference>
<dbReference type="Proteomes" id="UP000502005">
    <property type="component" value="Plasmid pNE1B"/>
</dbReference>
<evidence type="ECO:0000313" key="4">
    <source>
        <dbReference type="EMBL" id="QGY32922.1"/>
    </source>
</evidence>
<dbReference type="PANTHER" id="PTHR43976:SF16">
    <property type="entry name" value="SHORT-CHAIN DEHYDROGENASE_REDUCTASE FAMILY PROTEIN"/>
    <property type="match status" value="1"/>
</dbReference>
<keyword evidence="4" id="KW-0614">Plasmid</keyword>
<name>A0A6B9G8S4_PANCY</name>
<dbReference type="GO" id="GO:0016491">
    <property type="term" value="F:oxidoreductase activity"/>
    <property type="evidence" value="ECO:0007669"/>
    <property type="project" value="UniProtKB-KW"/>
</dbReference>
<dbReference type="NCBIfam" id="NF005065">
    <property type="entry name" value="PRK06482.1"/>
    <property type="match status" value="1"/>
</dbReference>
<protein>
    <submittedName>
        <fullName evidence="4">Short-chain dehydrogenase/reductase</fullName>
    </submittedName>
</protein>
<evidence type="ECO:0000256" key="3">
    <source>
        <dbReference type="RuleBase" id="RU000363"/>
    </source>
</evidence>
<evidence type="ECO:0000256" key="2">
    <source>
        <dbReference type="ARBA" id="ARBA00023002"/>
    </source>
</evidence>
<keyword evidence="2" id="KW-0560">Oxidoreductase</keyword>
<dbReference type="InterPro" id="IPR002347">
    <property type="entry name" value="SDR_fam"/>
</dbReference>
<geneLocation type="plasmid" evidence="5">
    <name>pne1b</name>
</geneLocation>
<comment type="similarity">
    <text evidence="1 3">Belongs to the short-chain dehydrogenases/reductases (SDR) family.</text>
</comment>
<dbReference type="PANTHER" id="PTHR43976">
    <property type="entry name" value="SHORT CHAIN DEHYDROGENASE"/>
    <property type="match status" value="1"/>
</dbReference>
<dbReference type="InterPro" id="IPR036291">
    <property type="entry name" value="NAD(P)-bd_dom_sf"/>
</dbReference>
<reference evidence="4 5" key="1">
    <citation type="submission" date="2017-11" db="EMBL/GenBank/DDBJ databases">
        <title>Genome sequence of Pantoea cypripedii NE1.</title>
        <authorList>
            <person name="Nascimento F.X."/>
        </authorList>
    </citation>
    <scope>NUCLEOTIDE SEQUENCE [LARGE SCALE GENOMIC DNA]</scope>
    <source>
        <strain evidence="4 5">NE1</strain>
        <plasmid evidence="5">pne1b</plasmid>
    </source>
</reference>
<dbReference type="AlphaFoldDB" id="A0A6B9G8S4"/>
<dbReference type="EMBL" id="CP024770">
    <property type="protein sequence ID" value="QGY32922.1"/>
    <property type="molecule type" value="Genomic_DNA"/>
</dbReference>
<dbReference type="Gene3D" id="3.40.50.720">
    <property type="entry name" value="NAD(P)-binding Rossmann-like Domain"/>
    <property type="match status" value="1"/>
</dbReference>
<proteinExistence type="inferred from homology"/>
<dbReference type="RefSeq" id="WP_208718872.1">
    <property type="nucleotide sequence ID" value="NZ_CP024770.1"/>
</dbReference>
<accession>A0A6B9G8S4</accession>
<dbReference type="PRINTS" id="PR00081">
    <property type="entry name" value="GDHRDH"/>
</dbReference>
<dbReference type="PRINTS" id="PR00080">
    <property type="entry name" value="SDRFAMILY"/>
</dbReference>
<dbReference type="SUPFAM" id="SSF51735">
    <property type="entry name" value="NAD(P)-binding Rossmann-fold domains"/>
    <property type="match status" value="1"/>
</dbReference>
<dbReference type="Pfam" id="PF00106">
    <property type="entry name" value="adh_short"/>
    <property type="match status" value="1"/>
</dbReference>